<dbReference type="EMBL" id="NJGD01000001">
    <property type="protein sequence ID" value="PJR17069.1"/>
    <property type="molecule type" value="Genomic_DNA"/>
</dbReference>
<dbReference type="Pfam" id="PF25564">
    <property type="entry name" value="DUF7933"/>
    <property type="match status" value="2"/>
</dbReference>
<accession>A0A2J0Z966</accession>
<dbReference type="AlphaFoldDB" id="A0A2J0Z966"/>
<evidence type="ECO:0008006" key="6">
    <source>
        <dbReference type="Google" id="ProtNLM"/>
    </source>
</evidence>
<dbReference type="InterPro" id="IPR055371">
    <property type="entry name" value="SpaA_PFL_dom_4"/>
</dbReference>
<evidence type="ECO:0000313" key="4">
    <source>
        <dbReference type="EMBL" id="PJR17069.1"/>
    </source>
</evidence>
<feature type="compositionally biased region" description="Gly residues" evidence="1">
    <location>
        <begin position="125"/>
        <end position="145"/>
    </location>
</feature>
<comment type="caution">
    <text evidence="4">The sequence shown here is derived from an EMBL/GenBank/DDBJ whole genome shotgun (WGS) entry which is preliminary data.</text>
</comment>
<dbReference type="Pfam" id="PF24514">
    <property type="entry name" value="SpaA_4"/>
    <property type="match status" value="1"/>
</dbReference>
<feature type="region of interest" description="Disordered" evidence="1">
    <location>
        <begin position="197"/>
        <end position="238"/>
    </location>
</feature>
<evidence type="ECO:0000259" key="2">
    <source>
        <dbReference type="Pfam" id="PF24514"/>
    </source>
</evidence>
<reference evidence="4 5" key="1">
    <citation type="submission" date="2017-06" db="EMBL/GenBank/DDBJ databases">
        <title>Ensifer strains isolated from leguminous trees and herbs display diverse denitrification phenotypes with some acting as strong N2O sinks.</title>
        <authorList>
            <person name="Woliy K."/>
            <person name="Mania D."/>
            <person name="Bakken L.R."/>
            <person name="Frostegard A."/>
        </authorList>
    </citation>
    <scope>NUCLEOTIDE SEQUENCE [LARGE SCALE GENOMIC DNA]</scope>
    <source>
        <strain evidence="4 5">AC50a</strain>
    </source>
</reference>
<proteinExistence type="predicted"/>
<dbReference type="InterPro" id="IPR057693">
    <property type="entry name" value="DUF7933"/>
</dbReference>
<feature type="compositionally biased region" description="Low complexity" evidence="1">
    <location>
        <begin position="208"/>
        <end position="231"/>
    </location>
</feature>
<dbReference type="RefSeq" id="WP_100669713.1">
    <property type="nucleotide sequence ID" value="NZ_NJGD01000001.1"/>
</dbReference>
<evidence type="ECO:0000259" key="3">
    <source>
        <dbReference type="Pfam" id="PF25564"/>
    </source>
</evidence>
<feature type="domain" description="DUF7933" evidence="3">
    <location>
        <begin position="441"/>
        <end position="537"/>
    </location>
</feature>
<dbReference type="PRINTS" id="PR01228">
    <property type="entry name" value="EGGSHELL"/>
</dbReference>
<dbReference type="Proteomes" id="UP000231987">
    <property type="component" value="Unassembled WGS sequence"/>
</dbReference>
<evidence type="ECO:0000256" key="1">
    <source>
        <dbReference type="SAM" id="MobiDB-lite"/>
    </source>
</evidence>
<gene>
    <name evidence="4" type="ORF">CEJ86_02475</name>
</gene>
<feature type="domain" description="DUF7933" evidence="3">
    <location>
        <begin position="307"/>
        <end position="400"/>
    </location>
</feature>
<organism evidence="4 5">
    <name type="scientific">Rhizobium meliloti</name>
    <name type="common">Ensifer meliloti</name>
    <name type="synonym">Sinorhizobium meliloti</name>
    <dbReference type="NCBI Taxonomy" id="382"/>
    <lineage>
        <taxon>Bacteria</taxon>
        <taxon>Pseudomonadati</taxon>
        <taxon>Pseudomonadota</taxon>
        <taxon>Alphaproteobacteria</taxon>
        <taxon>Hyphomicrobiales</taxon>
        <taxon>Rhizobiaceae</taxon>
        <taxon>Sinorhizobium/Ensifer group</taxon>
        <taxon>Sinorhizobium</taxon>
    </lineage>
</organism>
<name>A0A2J0Z966_RHIML</name>
<feature type="domain" description="SpaA-like prealbumin fold" evidence="2">
    <location>
        <begin position="578"/>
        <end position="696"/>
    </location>
</feature>
<evidence type="ECO:0000313" key="5">
    <source>
        <dbReference type="Proteomes" id="UP000231987"/>
    </source>
</evidence>
<sequence>MIAGFAAVPRLARFAAREGRAPGSWLGGAARVVSACAIAALAAVGFLALVTSSQAETFGPGSHTYPVLPGVTRVKVRVVGGVGGTGDDFNRTDDSNGGAARIIDAIVNVVPGTVISVTVGKGGEAGSISTGGSGGTGTGRGGDGGSTATLAGGSPGGGGGGGTSLALGATVILRAGGGGGGGGGAGADYANTAYDPEHGGNAGTPTLSNNCNSSGNGASAIDRENGATNPKNGGGGGGGGGGYTGGSAGSGYTYNASNNGTPSQGGGSCRLNQAGLFETISWSLTSVSSGTWKDGADGYVEIVELKPSLSKSFAASSVKRGENVALTFTITNPTGAAAQNGLTFTDTLPSGLVLAGVPAASQCGGEVSRSADGSTIGLSGGSLAAGPSSCTITATVKAAASQGPASCPNKSTTNGPGNLSGLSSNLANGVTDQCVSIRLTPSLTKAFGAASIKKGEATTLTFTLTNPSGSGAQTGLSFTDTLPSGLTLASAPADSQCGGKVTGSADGKTVTLSGGSLTAGPSSCTVTAQVTTAASQGPASCADESTTNGAGNITAISANLANTVTDQCLGVTPVAPVVTIAKISEGGTGTFTFKGTAANHNGFPTDGSYSLATSAPGTAVIGNPVTLAAADVPTAIEEALPPGWRLGSARCEDQNWQQTGNPRGEVIGSVADGRTLVIPAANARAGARLVCSFTNRFVGFTLSGQVIRDDGTGGGTAHNVALDGGEAGLGGIPVRFTDCGATTYAGTVTAGDGTFSLPLAGPAGGASVCVVRDPVTELAGVSGGPGNTGGTVATPGYDAVAFTHNTTTDYHSVLFGVIEKPRLADDGAATVAPGGTVFLTHRYTATTAATASFSIANATGRPALSAFTYTLFRDEDCSGTLDSGETAAAGAVSVAAGEEVCLIVRVQASAGTAGGAALEYDVIAGTALSGTLASLAPLTDHDVLTVPAAGTISLVKRVRNVTSASGFAVSSAGAPGDILEYRIAFTNPSAEAVSELSIHDETPAYTRLSGPPGAAVAPSGMSCALTVPAGGGVSGYAGPLRWDCTGTMSPGATGNVAFEVRIAN</sequence>
<feature type="region of interest" description="Disordered" evidence="1">
    <location>
        <begin position="125"/>
        <end position="159"/>
    </location>
</feature>
<protein>
    <recommendedName>
        <fullName evidence="6">DUF11 domain-containing protein</fullName>
    </recommendedName>
</protein>